<sequence length="69" mass="7752">MIIVVICAFFLTSAQGCEEGHSRCGKFNTIKSCVAGNWISKPCPPKRLCMTTSTPNEAFCRRLIRSVRW</sequence>
<name>A0A1R1PIS6_ZANCU</name>
<evidence type="ECO:0000256" key="1">
    <source>
        <dbReference type="SAM" id="SignalP"/>
    </source>
</evidence>
<feature type="signal peptide" evidence="1">
    <location>
        <begin position="1"/>
        <end position="16"/>
    </location>
</feature>
<evidence type="ECO:0000313" key="3">
    <source>
        <dbReference type="Proteomes" id="UP000188320"/>
    </source>
</evidence>
<feature type="chain" id="PRO_5012887318" evidence="1">
    <location>
        <begin position="17"/>
        <end position="69"/>
    </location>
</feature>
<dbReference type="OrthoDB" id="6020543at2759"/>
<reference evidence="3" key="1">
    <citation type="submission" date="2017-01" db="EMBL/GenBank/DDBJ databases">
        <authorList>
            <person name="Wang Y."/>
            <person name="White M."/>
            <person name="Kvist S."/>
            <person name="Moncalvo J.-M."/>
        </authorList>
    </citation>
    <scope>NUCLEOTIDE SEQUENCE [LARGE SCALE GENOMIC DNA]</scope>
    <source>
        <strain evidence="3">COL-18-3</strain>
    </source>
</reference>
<dbReference type="EMBL" id="LSSK01001086">
    <property type="protein sequence ID" value="OMH80752.1"/>
    <property type="molecule type" value="Genomic_DNA"/>
</dbReference>
<dbReference type="AlphaFoldDB" id="A0A1R1PIS6"/>
<evidence type="ECO:0000313" key="2">
    <source>
        <dbReference type="EMBL" id="OMH80752.1"/>
    </source>
</evidence>
<dbReference type="Proteomes" id="UP000188320">
    <property type="component" value="Unassembled WGS sequence"/>
</dbReference>
<gene>
    <name evidence="2" type="ORF">AX774_g5796</name>
</gene>
<proteinExistence type="predicted"/>
<protein>
    <submittedName>
        <fullName evidence="2">Uncharacterized protein</fullName>
    </submittedName>
</protein>
<keyword evidence="1" id="KW-0732">Signal</keyword>
<organism evidence="2 3">
    <name type="scientific">Zancudomyces culisetae</name>
    <name type="common">Gut fungus</name>
    <name type="synonym">Smittium culisetae</name>
    <dbReference type="NCBI Taxonomy" id="1213189"/>
    <lineage>
        <taxon>Eukaryota</taxon>
        <taxon>Fungi</taxon>
        <taxon>Fungi incertae sedis</taxon>
        <taxon>Zoopagomycota</taxon>
        <taxon>Kickxellomycotina</taxon>
        <taxon>Harpellomycetes</taxon>
        <taxon>Harpellales</taxon>
        <taxon>Legeriomycetaceae</taxon>
        <taxon>Zancudomyces</taxon>
    </lineage>
</organism>
<keyword evidence="3" id="KW-1185">Reference proteome</keyword>
<comment type="caution">
    <text evidence="2">The sequence shown here is derived from an EMBL/GenBank/DDBJ whole genome shotgun (WGS) entry which is preliminary data.</text>
</comment>
<accession>A0A1R1PIS6</accession>